<accession>A0A8S5NB93</accession>
<reference evidence="1" key="1">
    <citation type="journal article" date="2021" name="Proc. Natl. Acad. Sci. U.S.A.">
        <title>A Catalog of Tens of Thousands of Viruses from Human Metagenomes Reveals Hidden Associations with Chronic Diseases.</title>
        <authorList>
            <person name="Tisza M.J."/>
            <person name="Buck C.B."/>
        </authorList>
    </citation>
    <scope>NUCLEOTIDE SEQUENCE</scope>
    <source>
        <strain evidence="1">Ct1mp9</strain>
    </source>
</reference>
<protein>
    <submittedName>
        <fullName evidence="1">Transcriptional regulator</fullName>
    </submittedName>
</protein>
<proteinExistence type="predicted"/>
<evidence type="ECO:0000313" key="1">
    <source>
        <dbReference type="EMBL" id="DAD91347.1"/>
    </source>
</evidence>
<organism evidence="1">
    <name type="scientific">Siphoviridae sp. ct1mp9</name>
    <dbReference type="NCBI Taxonomy" id="2826274"/>
    <lineage>
        <taxon>Viruses</taxon>
        <taxon>Duplodnaviria</taxon>
        <taxon>Heunggongvirae</taxon>
        <taxon>Uroviricota</taxon>
        <taxon>Caudoviricetes</taxon>
    </lineage>
</organism>
<dbReference type="InterPro" id="IPR006524">
    <property type="entry name" value="ArpU-like"/>
</dbReference>
<dbReference type="NCBIfam" id="TIGR01637">
    <property type="entry name" value="phage_arpU"/>
    <property type="match status" value="1"/>
</dbReference>
<sequence>MARKEVTPRLTNSIFSYLLILSRKNKKDRHNGRHSLKDDITIISHKRGVMASINLFAEVDKTATKKKAIKVLRRYRMLTRIAGLEYAPKVTASFSLEPKSFDGMVHSQTESMVTRKVAAEQDLQAIVRAINALSDRHYSQILIECYCRNRKQYNIEVYMDLGYSESEYYRMRELAILEFAENYRNGECLVFSGDYCEE</sequence>
<name>A0A8S5NB93_9CAUD</name>
<dbReference type="EMBL" id="BK015111">
    <property type="protein sequence ID" value="DAD91347.1"/>
    <property type="molecule type" value="Genomic_DNA"/>
</dbReference>